<dbReference type="Gene3D" id="2.20.110.10">
    <property type="entry name" value="Histone H3 K4-specific methyltransferase SET7/9 N-terminal domain"/>
    <property type="match status" value="1"/>
</dbReference>
<keyword evidence="5" id="KW-0969">Cilium</keyword>
<evidence type="ECO:0000256" key="3">
    <source>
        <dbReference type="ARBA" id="ARBA00022737"/>
    </source>
</evidence>
<dbReference type="EMBL" id="CAWYQH010000103">
    <property type="protein sequence ID" value="CAK8687103.1"/>
    <property type="molecule type" value="Genomic_DNA"/>
</dbReference>
<evidence type="ECO:0000256" key="6">
    <source>
        <dbReference type="ARBA" id="ARBA00023273"/>
    </source>
</evidence>
<dbReference type="InterPro" id="IPR003409">
    <property type="entry name" value="MORN"/>
</dbReference>
<comment type="subcellular location">
    <subcellularLocation>
        <location evidence="1">Cell projection</location>
        <location evidence="1">Cilium</location>
        <location evidence="1">Flagellum</location>
    </subcellularLocation>
</comment>
<dbReference type="Pfam" id="PF02493">
    <property type="entry name" value="MORN"/>
    <property type="match status" value="3"/>
</dbReference>
<sequence length="309" mass="35574">MSQILEDKFNSQREQVTSLVLDLDSMTSERNAIMDLENLINYLSKQESENSNQDHRLANYYGEIKNDRMEGEGIYWFDTNTRYEGGFRNGAFHGKGTLFFPGGGRYESMWNNGREVSGNYVFQDGLNFENDDDPLTGWRFCSRTWDRRFYKEITEGLRPADRCITSANCDEGGKPLRSIPEDCYDTGDGYYDPTQRVIYRYDEDVAKALLQGERLNSFLRNVTEEEHDWIIQKCRKGRDEFVGCQRKEDYDDIKALSESIGRLAASKNGTFSKKFPTIKKQPKSILAKTSPGTSGEVKSSGRRKSVTWN</sequence>
<keyword evidence="9" id="KW-1185">Reference proteome</keyword>
<evidence type="ECO:0000256" key="4">
    <source>
        <dbReference type="ARBA" id="ARBA00022846"/>
    </source>
</evidence>
<gene>
    <name evidence="8" type="ORF">CVLEPA_LOCUS19138</name>
</gene>
<name>A0ABP0G6I8_CLALP</name>
<reference evidence="8 9" key="1">
    <citation type="submission" date="2024-02" db="EMBL/GenBank/DDBJ databases">
        <authorList>
            <person name="Daric V."/>
            <person name="Darras S."/>
        </authorList>
    </citation>
    <scope>NUCLEOTIDE SEQUENCE [LARGE SCALE GENOMIC DNA]</scope>
</reference>
<evidence type="ECO:0000256" key="1">
    <source>
        <dbReference type="ARBA" id="ARBA00004230"/>
    </source>
</evidence>
<organism evidence="8 9">
    <name type="scientific">Clavelina lepadiformis</name>
    <name type="common">Light-bulb sea squirt</name>
    <name type="synonym">Ascidia lepadiformis</name>
    <dbReference type="NCBI Taxonomy" id="159417"/>
    <lineage>
        <taxon>Eukaryota</taxon>
        <taxon>Metazoa</taxon>
        <taxon>Chordata</taxon>
        <taxon>Tunicata</taxon>
        <taxon>Ascidiacea</taxon>
        <taxon>Aplousobranchia</taxon>
        <taxon>Clavelinidae</taxon>
        <taxon>Clavelina</taxon>
    </lineage>
</organism>
<evidence type="ECO:0000313" key="9">
    <source>
        <dbReference type="Proteomes" id="UP001642483"/>
    </source>
</evidence>
<evidence type="ECO:0000256" key="2">
    <source>
        <dbReference type="ARBA" id="ARBA00016322"/>
    </source>
</evidence>
<feature type="compositionally biased region" description="Basic residues" evidence="7">
    <location>
        <begin position="300"/>
        <end position="309"/>
    </location>
</feature>
<evidence type="ECO:0000256" key="7">
    <source>
        <dbReference type="SAM" id="MobiDB-lite"/>
    </source>
</evidence>
<dbReference type="Proteomes" id="UP001642483">
    <property type="component" value="Unassembled WGS sequence"/>
</dbReference>
<dbReference type="PANTHER" id="PTHR46437:SF1">
    <property type="entry name" value="MORN REPEAT-CONTAINING PROTEIN 5"/>
    <property type="match status" value="1"/>
</dbReference>
<evidence type="ECO:0000313" key="8">
    <source>
        <dbReference type="EMBL" id="CAK8687103.1"/>
    </source>
</evidence>
<keyword evidence="3" id="KW-0677">Repeat</keyword>
<accession>A0ABP0G6I8</accession>
<feature type="region of interest" description="Disordered" evidence="7">
    <location>
        <begin position="277"/>
        <end position="309"/>
    </location>
</feature>
<keyword evidence="6" id="KW-0966">Cell projection</keyword>
<proteinExistence type="predicted"/>
<dbReference type="SMART" id="SM00698">
    <property type="entry name" value="MORN"/>
    <property type="match status" value="2"/>
</dbReference>
<keyword evidence="4" id="KW-0282">Flagellum</keyword>
<comment type="caution">
    <text evidence="8">The sequence shown here is derived from an EMBL/GenBank/DDBJ whole genome shotgun (WGS) entry which is preliminary data.</text>
</comment>
<dbReference type="SUPFAM" id="SSF82185">
    <property type="entry name" value="Histone H3 K4-specific methyltransferase SET7/9 N-terminal domain"/>
    <property type="match status" value="1"/>
</dbReference>
<protein>
    <recommendedName>
        <fullName evidence="2">MORN repeat-containing protein 5</fullName>
    </recommendedName>
</protein>
<evidence type="ECO:0000256" key="5">
    <source>
        <dbReference type="ARBA" id="ARBA00023069"/>
    </source>
</evidence>
<dbReference type="InterPro" id="IPR042814">
    <property type="entry name" value="Morn5"/>
</dbReference>
<dbReference type="PANTHER" id="PTHR46437">
    <property type="entry name" value="MORN REPEAT-CONTAINING PROTEIN 5"/>
    <property type="match status" value="1"/>
</dbReference>